<feature type="region of interest" description="Disordered" evidence="16">
    <location>
        <begin position="2012"/>
        <end position="2050"/>
    </location>
</feature>
<dbReference type="RefSeq" id="XP_047740875.1">
    <property type="nucleotide sequence ID" value="XM_047884919.1"/>
</dbReference>
<evidence type="ECO:0000256" key="9">
    <source>
        <dbReference type="ARBA" id="ARBA00022833"/>
    </source>
</evidence>
<dbReference type="InterPro" id="IPR029703">
    <property type="entry name" value="POL2"/>
</dbReference>
<keyword evidence="5 15" id="KW-0548">Nucleotidyltransferase</keyword>
<organism evidence="18 19">
    <name type="scientific">Hyalella azteca</name>
    <name type="common">Amphipod</name>
    <dbReference type="NCBI Taxonomy" id="294128"/>
    <lineage>
        <taxon>Eukaryota</taxon>
        <taxon>Metazoa</taxon>
        <taxon>Ecdysozoa</taxon>
        <taxon>Arthropoda</taxon>
        <taxon>Crustacea</taxon>
        <taxon>Multicrustacea</taxon>
        <taxon>Malacostraca</taxon>
        <taxon>Eumalacostraca</taxon>
        <taxon>Peracarida</taxon>
        <taxon>Amphipoda</taxon>
        <taxon>Senticaudata</taxon>
        <taxon>Talitrida</taxon>
        <taxon>Talitroidea</taxon>
        <taxon>Hyalellidae</taxon>
        <taxon>Hyalella</taxon>
    </lineage>
</organism>
<dbReference type="InterPro" id="IPR006133">
    <property type="entry name" value="DNA-dir_DNA_pol_B_exonuc"/>
</dbReference>
<reference evidence="19" key="1">
    <citation type="submission" date="2025-08" db="UniProtKB">
        <authorList>
            <consortium name="RefSeq"/>
        </authorList>
    </citation>
    <scope>IDENTIFICATION</scope>
    <source>
        <tissue evidence="19">Whole organism</tissue>
    </source>
</reference>
<evidence type="ECO:0000313" key="19">
    <source>
        <dbReference type="RefSeq" id="XP_047740875.1"/>
    </source>
</evidence>
<comment type="cofactor">
    <cofactor evidence="15">
        <name>[4Fe-4S] cluster</name>
        <dbReference type="ChEBI" id="CHEBI:49883"/>
    </cofactor>
</comment>
<evidence type="ECO:0000256" key="14">
    <source>
        <dbReference type="ARBA" id="ARBA00023242"/>
    </source>
</evidence>
<dbReference type="PANTHER" id="PTHR10670:SF0">
    <property type="entry name" value="DNA POLYMERASE EPSILON CATALYTIC SUBUNIT A"/>
    <property type="match status" value="1"/>
</dbReference>
<keyword evidence="9 15" id="KW-0862">Zinc</keyword>
<dbReference type="GO" id="GO:0003677">
    <property type="term" value="F:DNA binding"/>
    <property type="evidence" value="ECO:0007669"/>
    <property type="project" value="UniProtKB-KW"/>
</dbReference>
<comment type="function">
    <text evidence="15">DNA polymerase II participates in chromosomal DNA replication.</text>
</comment>
<dbReference type="SUPFAM" id="SSF53098">
    <property type="entry name" value="Ribonuclease H-like"/>
    <property type="match status" value="1"/>
</dbReference>
<keyword evidence="8 15" id="KW-0863">Zinc-finger</keyword>
<dbReference type="InterPro" id="IPR036397">
    <property type="entry name" value="RNaseH_sf"/>
</dbReference>
<evidence type="ECO:0000256" key="12">
    <source>
        <dbReference type="ARBA" id="ARBA00023014"/>
    </source>
</evidence>
<evidence type="ECO:0000256" key="8">
    <source>
        <dbReference type="ARBA" id="ARBA00022771"/>
    </source>
</evidence>
<gene>
    <name evidence="19" type="primary">LOC108667223</name>
</gene>
<dbReference type="GO" id="GO:0006297">
    <property type="term" value="P:nucleotide-excision repair, DNA gap filling"/>
    <property type="evidence" value="ECO:0007669"/>
    <property type="project" value="TreeGrafter"/>
</dbReference>
<dbReference type="CDD" id="cd05779">
    <property type="entry name" value="DNA_polB_epsilon_exo"/>
    <property type="match status" value="1"/>
</dbReference>
<dbReference type="Gene3D" id="3.30.342.10">
    <property type="entry name" value="DNA Polymerase, chain B, domain 1"/>
    <property type="match status" value="1"/>
</dbReference>
<dbReference type="GO" id="GO:0008270">
    <property type="term" value="F:zinc ion binding"/>
    <property type="evidence" value="ECO:0007669"/>
    <property type="project" value="UniProtKB-KW"/>
</dbReference>
<dbReference type="SUPFAM" id="SSF56672">
    <property type="entry name" value="DNA/RNA polymerases"/>
    <property type="match status" value="1"/>
</dbReference>
<dbReference type="InterPro" id="IPR042087">
    <property type="entry name" value="DNA_pol_B_thumb"/>
</dbReference>
<dbReference type="FunFam" id="1.10.132.60:FF:000002">
    <property type="entry name" value="DNA polymerase epsilon catalytic subunit"/>
    <property type="match status" value="1"/>
</dbReference>
<comment type="similarity">
    <text evidence="2 15">Belongs to the DNA polymerase type-B family.</text>
</comment>
<feature type="region of interest" description="Disordered" evidence="16">
    <location>
        <begin position="1"/>
        <end position="21"/>
    </location>
</feature>
<dbReference type="GO" id="GO:0003887">
    <property type="term" value="F:DNA-directed DNA polymerase activity"/>
    <property type="evidence" value="ECO:0007669"/>
    <property type="project" value="UniProtKB-KW"/>
</dbReference>
<dbReference type="GO" id="GO:0008622">
    <property type="term" value="C:epsilon DNA polymerase complex"/>
    <property type="evidence" value="ECO:0007669"/>
    <property type="project" value="InterPro"/>
</dbReference>
<keyword evidence="7 15" id="KW-0479">Metal-binding</keyword>
<dbReference type="InterPro" id="IPR006172">
    <property type="entry name" value="DNA-dir_DNA_pol_B"/>
</dbReference>
<evidence type="ECO:0000256" key="2">
    <source>
        <dbReference type="ARBA" id="ARBA00005755"/>
    </source>
</evidence>
<dbReference type="Pfam" id="PF23250">
    <property type="entry name" value="zf_DPOE_2"/>
    <property type="match status" value="1"/>
</dbReference>
<accession>A0A979FXF1</accession>
<keyword evidence="4 15" id="KW-0808">Transferase</keyword>
<dbReference type="PANTHER" id="PTHR10670">
    <property type="entry name" value="DNA POLYMERASE EPSILON CATALYTIC SUBUNIT A"/>
    <property type="match status" value="1"/>
</dbReference>
<dbReference type="Pfam" id="PF08490">
    <property type="entry name" value="DUF1744"/>
    <property type="match status" value="1"/>
</dbReference>
<keyword evidence="13 15" id="KW-0238">DNA-binding</keyword>
<dbReference type="OrthoDB" id="10060449at2759"/>
<evidence type="ECO:0000256" key="15">
    <source>
        <dbReference type="RuleBase" id="RU365029"/>
    </source>
</evidence>
<dbReference type="InterPro" id="IPR012337">
    <property type="entry name" value="RNaseH-like_sf"/>
</dbReference>
<dbReference type="Pfam" id="PF22912">
    <property type="entry name" value="zf-DPOE"/>
    <property type="match status" value="1"/>
</dbReference>
<dbReference type="CTD" id="136032005"/>
<dbReference type="GeneID" id="108667223"/>
<evidence type="ECO:0000256" key="5">
    <source>
        <dbReference type="ARBA" id="ARBA00022695"/>
    </source>
</evidence>
<dbReference type="Pfam" id="PF22634">
    <property type="entry name" value="POL2_thumb"/>
    <property type="match status" value="1"/>
</dbReference>
<proteinExistence type="inferred from homology"/>
<evidence type="ECO:0000256" key="11">
    <source>
        <dbReference type="ARBA" id="ARBA00023004"/>
    </source>
</evidence>
<evidence type="ECO:0000256" key="1">
    <source>
        <dbReference type="ARBA" id="ARBA00004123"/>
    </source>
</evidence>
<dbReference type="InterPro" id="IPR055191">
    <property type="entry name" value="POL2_thumb"/>
</dbReference>
<dbReference type="OMA" id="MLDQCRY"/>
<protein>
    <recommendedName>
        <fullName evidence="15">DNA polymerase epsilon catalytic subunit</fullName>
        <ecNumber evidence="15">2.7.7.7</ecNumber>
    </recommendedName>
</protein>
<dbReference type="InterPro" id="IPR043502">
    <property type="entry name" value="DNA/RNA_pol_sf"/>
</dbReference>
<evidence type="ECO:0000256" key="16">
    <source>
        <dbReference type="SAM" id="MobiDB-lite"/>
    </source>
</evidence>
<dbReference type="SMART" id="SM01159">
    <property type="entry name" value="DUF1744"/>
    <property type="match status" value="1"/>
</dbReference>
<keyword evidence="3 15" id="KW-0004">4Fe-4S</keyword>
<dbReference type="Proteomes" id="UP000694843">
    <property type="component" value="Unplaced"/>
</dbReference>
<dbReference type="GO" id="GO:0051539">
    <property type="term" value="F:4 iron, 4 sulfur cluster binding"/>
    <property type="evidence" value="ECO:0007669"/>
    <property type="project" value="UniProtKB-KW"/>
</dbReference>
<evidence type="ECO:0000256" key="4">
    <source>
        <dbReference type="ARBA" id="ARBA00022679"/>
    </source>
</evidence>
<keyword evidence="6 15" id="KW-0235">DNA replication</keyword>
<name>A0A979FXF1_HYAAZ</name>
<dbReference type="InterPro" id="IPR054475">
    <property type="entry name" value="Znf-DPOE"/>
</dbReference>
<dbReference type="EC" id="2.7.7.7" evidence="15"/>
<feature type="region of interest" description="Disordered" evidence="16">
    <location>
        <begin position="1948"/>
        <end position="1968"/>
    </location>
</feature>
<keyword evidence="12 15" id="KW-0411">Iron-sulfur</keyword>
<dbReference type="Gene3D" id="1.10.132.60">
    <property type="entry name" value="DNA polymerase family B, C-terminal domain"/>
    <property type="match status" value="1"/>
</dbReference>
<dbReference type="GO" id="GO:0000278">
    <property type="term" value="P:mitotic cell cycle"/>
    <property type="evidence" value="ECO:0007669"/>
    <property type="project" value="TreeGrafter"/>
</dbReference>
<evidence type="ECO:0000256" key="13">
    <source>
        <dbReference type="ARBA" id="ARBA00023125"/>
    </source>
</evidence>
<sequence>MAFQRSKVAPNSSSNKNNSGESRLISNLQSVFGEGGSDLRLQTALENDAIDLKYGFGRYKEHSEKVGWLLNMHSTEILDEDKRLLSAVDFYFLEEDGSRFKVSMPYRPYFYVITAPEVLRDITTFLSKKFAGQIASVEIVKKEDLDLDNHLTGLKRTLIKLSFLTNNDLMKVKQPLLAVVRRNREAAKNRSVYADLLKKPDNSSTDSHKSQQDNLDHIIDIREYDVPYHVRVSIDLRVTVGRWYSVRGSSPPVITPRPDLLVWPDCIVLAYDIETTKLPLKFPDSSSDQIMMISYMIDGQGFLITNREIVSEDVEDFEYTPRPEFEGPFVVFNEQNEMALLQRFFDHIMEVRPHIFVTYNGDFFDWSFVESRAGFHGISMLTEIGFSRNSAGNYISRPAIHMDCFCWVKRDSYLPMGSQNLKAVAKAKLRYDPVELDPEDMCKLAADQPQVLANYSVSDAVATYYLYMKYVHPFIFALCTIIPMEPDEVLRKGSGTLCEALLMVEAYHANIIYPNKQESSLVPTTEDGKLLDQETYVGGHVEAIESGVFRADIPCRFRMVPEAFQNLLDNLDRTLKFTLEVEEGVPLTDVTNYDEVAQEIRAKLEDLRDTPNRLENPLIYHLDVGAMYPNIILTNRLQPSAMVSEETCAACDFNKPGSCCQRRMTWLWRGEVMPASRAEVQRAQHQLQTERFPPLVPGQPHRAFHQLTKEEQAAVTKKRLQEYCRIAYKRLHVTRLEERQQTICQRENPFYVNTVLSFRDRRYEYKGLAKSSKKEVADAMAKGDLGEIKAANSKAVLYDSLQLAHKCILNSFYGYVMRKGSRWHSMEMAGIVCHTGSTIITKSREIIEQIGRPLELDTDGIWCILPASFPENFVFKTTHAKKSKVTISYPGAILNVMVKDHYTNDQYHDQDPNDKMKYHVRSENSIFFEVDGPYLAMILPASKEEGKKLKKRYAVFNFDGSLAELKGFEVKRRGELQLIKIFQSSVFEAFLKGDSLKEVYDSVAKVADYWLDVLYSRAANMPDSELFDLISENRSMSRKLEEYGAQKSTSISTARRLAEFLGDQMVKDAGLSCKFIISKKPDGAPVTERAIPLAIFQAEPSVRQHYLRRWLKDSSLTSFDLRDILDWDYYIERLSGTVQKIITIPAALQGCANPVPRVAHPDWLHKKVLERNDTLKQRRITDMFSVVAKALPDVQNDNNDTAPDIEDMATERGEAGLAVPRVTLSKKRKREEVVGEDELAKSWRDVLGDPPSKGTTRAELQEWIRFQKRKWALQRSQKCNDRSKRPNLGLGDAAQCSGGGRGVVRVGNPASLTHLLMRNQRSIRDVPWQVIQLAETAVAGQFKVWALVGHELHCLKLTVPRIFYVNQRTPKTDNDGNGVVWRKISKTLPRSHPALHLYEYCVPEQVFVEHTNKIMADFSTPDIEGIYETQVPLEFRAIAQLGCVCLVDRTQVKIETDSFTLSQLKFKTVAQYRYLEGDPLRTIFLYHHKSGSKAMFGVFLASTKKAHIFVLDTVRSNQMPNMVNLYTTERNHKLEADTEESDLPADNYAFDIKLETDVRQVYRQIQRVVLNYKEERKGPTFVAVQSPHDIQALTTLMPGLQDFPLVPVHVADVDGLYNVLDWQRVGAKAMLRHYFGFIPIYRTALEQSRYFHVPVGNLPADTTSFGSDLFYARHLQKHNCVLWCSPTIRPDLGGHEFDDNRLVAELEDSALVTEICNPGCYETVCVELDIDALAVTTLLQAHHINESEGTSSSIAFDAVPQISVQDMIGGTNSSETSIASLTSYDETARCASAFRILRQMVTAWLKDVTLYQNIFADFQIIHFYRWLRDPNALLHDPALQRMLHTLMNKLFLHLVSEFKRLGAIIVFANFNKIIICTKKRRIVDAISYVEYVVDAIRNKEMFHSVDISFSQCWEYLCWLDPSNNGGIKGKVPKDVSDETQSQAAVERAGAVEGDSELSAADEPATDDGPVIEMNWNLAEYLPDWCDAQTNFNNVIAAYMSAVYEKLTATNSFEPGMTPIRRRDLTQSTSSSLDSSSALNEESSSNKDQVPEHIQFARTLISGELSQKLFFITQKIQKRGTHKRDEDDDEEKENLLVTPAALRGHHNPAVEFVKSVCKVLSLDANVTDQVTKLRRDLLKLCGVGEFSAEGMWHDPCVSYTLPELICRVCNHCRNLDLCRDHNQTRVDGRWCWQCPVCKSNYDTSAIEHQLLSVLYNSSLALVLQDVQCARCKQVKQPNMTVICSCGGDFVCITNKKSFEEKIKIFGAISHHYGMPLLKEAVEWVQHGNGWTPTVKD</sequence>
<comment type="catalytic activity">
    <reaction evidence="15">
        <text>DNA(n) + a 2'-deoxyribonucleoside 5'-triphosphate = DNA(n+1) + diphosphate</text>
        <dbReference type="Rhea" id="RHEA:22508"/>
        <dbReference type="Rhea" id="RHEA-COMP:17339"/>
        <dbReference type="Rhea" id="RHEA-COMP:17340"/>
        <dbReference type="ChEBI" id="CHEBI:33019"/>
        <dbReference type="ChEBI" id="CHEBI:61560"/>
        <dbReference type="ChEBI" id="CHEBI:173112"/>
        <dbReference type="EC" id="2.7.7.7"/>
    </reaction>
</comment>
<dbReference type="GO" id="GO:0000166">
    <property type="term" value="F:nucleotide binding"/>
    <property type="evidence" value="ECO:0007669"/>
    <property type="project" value="InterPro"/>
</dbReference>
<dbReference type="GO" id="GO:0008310">
    <property type="term" value="F:single-stranded DNA 3'-5' DNA exonuclease activity"/>
    <property type="evidence" value="ECO:0007669"/>
    <property type="project" value="TreeGrafter"/>
</dbReference>
<dbReference type="CDD" id="cd05535">
    <property type="entry name" value="POLBc_epsilon"/>
    <property type="match status" value="1"/>
</dbReference>
<dbReference type="GO" id="GO:0045004">
    <property type="term" value="P:DNA replication proofreading"/>
    <property type="evidence" value="ECO:0007669"/>
    <property type="project" value="TreeGrafter"/>
</dbReference>
<feature type="domain" description="DNA polymerase epsilon catalytic subunit A C-terminal" evidence="17">
    <location>
        <begin position="1521"/>
        <end position="1927"/>
    </location>
</feature>
<dbReference type="Pfam" id="PF03104">
    <property type="entry name" value="DNA_pol_B_exo1"/>
    <property type="match status" value="1"/>
</dbReference>
<evidence type="ECO:0000313" key="18">
    <source>
        <dbReference type="Proteomes" id="UP000694843"/>
    </source>
</evidence>
<dbReference type="FunFam" id="3.90.1600.10:FF:000006">
    <property type="entry name" value="DNA polymerase epsilon catalytic subunit"/>
    <property type="match status" value="1"/>
</dbReference>
<evidence type="ECO:0000256" key="6">
    <source>
        <dbReference type="ARBA" id="ARBA00022705"/>
    </source>
</evidence>
<keyword evidence="10 15" id="KW-0239">DNA-directed DNA polymerase</keyword>
<comment type="subcellular location">
    <subcellularLocation>
        <location evidence="1 15">Nucleus</location>
    </subcellularLocation>
</comment>
<keyword evidence="11 15" id="KW-0408">Iron</keyword>
<evidence type="ECO:0000256" key="7">
    <source>
        <dbReference type="ARBA" id="ARBA00022723"/>
    </source>
</evidence>
<dbReference type="SMART" id="SM00486">
    <property type="entry name" value="POLBc"/>
    <property type="match status" value="1"/>
</dbReference>
<dbReference type="InterPro" id="IPR013697">
    <property type="entry name" value="DNA_pol_e_suA_C"/>
</dbReference>
<dbReference type="GO" id="GO:0006287">
    <property type="term" value="P:base-excision repair, gap-filling"/>
    <property type="evidence" value="ECO:0007669"/>
    <property type="project" value="TreeGrafter"/>
</dbReference>
<dbReference type="FunFam" id="3.30.420.10:FF:000010">
    <property type="entry name" value="DNA polymerase epsilon catalytic subunit"/>
    <property type="match status" value="1"/>
</dbReference>
<dbReference type="InterPro" id="IPR023211">
    <property type="entry name" value="DNA_pol_palm_dom_sf"/>
</dbReference>
<keyword evidence="18" id="KW-1185">Reference proteome</keyword>
<evidence type="ECO:0000256" key="3">
    <source>
        <dbReference type="ARBA" id="ARBA00022485"/>
    </source>
</evidence>
<feature type="compositionally biased region" description="Low complexity" evidence="16">
    <location>
        <begin position="2027"/>
        <end position="2042"/>
    </location>
</feature>
<dbReference type="Gene3D" id="3.90.1600.10">
    <property type="entry name" value="Palm domain of DNA polymerase"/>
    <property type="match status" value="1"/>
</dbReference>
<evidence type="ECO:0000256" key="10">
    <source>
        <dbReference type="ARBA" id="ARBA00022932"/>
    </source>
</evidence>
<dbReference type="Gene3D" id="3.30.420.10">
    <property type="entry name" value="Ribonuclease H-like superfamily/Ribonuclease H"/>
    <property type="match status" value="1"/>
</dbReference>
<evidence type="ECO:0000259" key="17">
    <source>
        <dbReference type="SMART" id="SM01159"/>
    </source>
</evidence>
<keyword evidence="14 15" id="KW-0539">Nucleus</keyword>
<dbReference type="GO" id="GO:0006272">
    <property type="term" value="P:leading strand elongation"/>
    <property type="evidence" value="ECO:0007669"/>
    <property type="project" value="TreeGrafter"/>
</dbReference>